<accession>A0A0W0VW01</accession>
<gene>
    <name evidence="1" type="ORF">Lmac_2914</name>
</gene>
<keyword evidence="2" id="KW-1185">Reference proteome</keyword>
<dbReference type="Proteomes" id="UP000054908">
    <property type="component" value="Unassembled WGS sequence"/>
</dbReference>
<dbReference type="AlphaFoldDB" id="A0A0W0VW01"/>
<name>A0A0W0VW01_9GAMM</name>
<dbReference type="EMBL" id="LNYL01000051">
    <property type="protein sequence ID" value="KTD24041.1"/>
    <property type="molecule type" value="Genomic_DNA"/>
</dbReference>
<evidence type="ECO:0000313" key="1">
    <source>
        <dbReference type="EMBL" id="KTD24041.1"/>
    </source>
</evidence>
<organism evidence="1 2">
    <name type="scientific">Legionella maceachernii</name>
    <dbReference type="NCBI Taxonomy" id="466"/>
    <lineage>
        <taxon>Bacteria</taxon>
        <taxon>Pseudomonadati</taxon>
        <taxon>Pseudomonadota</taxon>
        <taxon>Gammaproteobacteria</taxon>
        <taxon>Legionellales</taxon>
        <taxon>Legionellaceae</taxon>
        <taxon>Legionella</taxon>
    </lineage>
</organism>
<sequence>MTESASAISYLSVQELRPVWKTAMHVAYVATHIDENHPENCSQCSEFKKDITLQKLESTVYSHSDDLQSLALFCLGVFFTSQDKVSESEFKRGIHFLEQSVLLENQHAAHYLASIYAGTHCNKLSLSIKEGKKAIDYFIIAFKLGSYEGLNDLMWHLRKGQTSIAKDIFVWQKLLNNLFVDAGEAGDSTGIAHLIRCLIQQNYSDSHDEVFLFRAGEILSFWMKKSYWNSHYTALGRQYIQQGMDSGNKDMIYLNSVFSKSLTQEKSKSVGFFSARSLFECITQRSDNNYLNSILLINRLHNEISSIRALLLMQDNETLFISTAFGKLHQFACRIAGELDEFFPRFNKENLVLAIEEAYKLAKDPSSTSDLREKLSSIREQILAVPVTKCVENPSLQQILLEYMDNLNQLVDALDAKNDAVARLTFSV</sequence>
<proteinExistence type="predicted"/>
<dbReference type="PATRIC" id="fig|466.6.peg.3124"/>
<protein>
    <submittedName>
        <fullName evidence="1">Uncharacterized protein</fullName>
    </submittedName>
</protein>
<dbReference type="Gene3D" id="1.25.40.10">
    <property type="entry name" value="Tetratricopeptide repeat domain"/>
    <property type="match status" value="1"/>
</dbReference>
<reference evidence="1 2" key="1">
    <citation type="submission" date="2015-11" db="EMBL/GenBank/DDBJ databases">
        <title>Genomic analysis of 38 Legionella species identifies large and diverse effector repertoires.</title>
        <authorList>
            <person name="Burstein D."/>
            <person name="Amaro F."/>
            <person name="Zusman T."/>
            <person name="Lifshitz Z."/>
            <person name="Cohen O."/>
            <person name="Gilbert J.A."/>
            <person name="Pupko T."/>
            <person name="Shuman H.A."/>
            <person name="Segal G."/>
        </authorList>
    </citation>
    <scope>NUCLEOTIDE SEQUENCE [LARGE SCALE GENOMIC DNA]</scope>
    <source>
        <strain evidence="1 2">PX-1-G2-E2</strain>
    </source>
</reference>
<comment type="caution">
    <text evidence="1">The sequence shown here is derived from an EMBL/GenBank/DDBJ whole genome shotgun (WGS) entry which is preliminary data.</text>
</comment>
<dbReference type="InterPro" id="IPR011990">
    <property type="entry name" value="TPR-like_helical_dom_sf"/>
</dbReference>
<evidence type="ECO:0000313" key="2">
    <source>
        <dbReference type="Proteomes" id="UP000054908"/>
    </source>
</evidence>